<gene>
    <name evidence="1" type="ORF">OB960_15650</name>
</gene>
<dbReference type="PANTHER" id="PTHR43546:SF8">
    <property type="entry name" value="METALLO-BETA-LACTAMASE DOMAIN-CONTAINING PROTEIN"/>
    <property type="match status" value="1"/>
</dbReference>
<proteinExistence type="predicted"/>
<dbReference type="InterPro" id="IPR036866">
    <property type="entry name" value="RibonucZ/Hydroxyglut_hydro"/>
</dbReference>
<reference evidence="1" key="1">
    <citation type="submission" date="2022-09" db="EMBL/GenBank/DDBJ databases">
        <title>Enrichment on poylsaccharides allowed isolation of novel metabolic and taxonomic groups of Haloarchaea.</title>
        <authorList>
            <person name="Sorokin D.Y."/>
            <person name="Elcheninov A.G."/>
            <person name="Khizhniak T.V."/>
            <person name="Kolganova T.V."/>
            <person name="Kublanov I.V."/>
        </authorList>
    </citation>
    <scope>NUCLEOTIDE SEQUENCE</scope>
    <source>
        <strain evidence="1">AArc-xg1-1</strain>
    </source>
</reference>
<dbReference type="AlphaFoldDB" id="A0AAP3E386"/>
<dbReference type="Gene3D" id="3.60.15.10">
    <property type="entry name" value="Ribonuclease Z/Hydroxyacylglutathione hydrolase-like"/>
    <property type="match status" value="1"/>
</dbReference>
<dbReference type="SUPFAM" id="SSF56281">
    <property type="entry name" value="Metallo-hydrolase/oxidoreductase"/>
    <property type="match status" value="1"/>
</dbReference>
<organism evidence="1 2">
    <name type="scientific">Natronoglomus mannanivorans</name>
    <dbReference type="NCBI Taxonomy" id="2979990"/>
    <lineage>
        <taxon>Archaea</taxon>
        <taxon>Methanobacteriati</taxon>
        <taxon>Methanobacteriota</taxon>
        <taxon>Stenosarchaea group</taxon>
        <taxon>Halobacteria</taxon>
        <taxon>Halobacteriales</taxon>
        <taxon>Natrialbaceae</taxon>
        <taxon>Natronoglomus</taxon>
    </lineage>
</organism>
<dbReference type="PANTHER" id="PTHR43546">
    <property type="entry name" value="UPF0173 METAL-DEPENDENT HYDROLASE MJ1163-RELATED"/>
    <property type="match status" value="1"/>
</dbReference>
<name>A0AAP3E386_9EURY</name>
<protein>
    <submittedName>
        <fullName evidence="1">MBL fold metallo-hydrolase</fullName>
    </submittedName>
</protein>
<dbReference type="EMBL" id="JAOPKA010000011">
    <property type="protein sequence ID" value="MCU4742822.1"/>
    <property type="molecule type" value="Genomic_DNA"/>
</dbReference>
<sequence>MTVEYERVTFERLGHASIRIETEDGLVVYVDPWSEVLEGEPGDGDVVFVTHDDFDHYDLEAIEAVGGTDATVAAYEAIDTDGLDEVVDLPLEGDTTVDGIDVQTVPASNDPDGEHVDDEGDPFHADGEVIGLLLTIADVTVFVPSDTDFLAHHESVSADVFVPPIGGHYTMDRHEAADFARSVDPDLVLPVHYDTFEAIETDAEAFADDLESEGIRVELF</sequence>
<accession>A0AAP3E386</accession>
<comment type="caution">
    <text evidence="1">The sequence shown here is derived from an EMBL/GenBank/DDBJ whole genome shotgun (WGS) entry which is preliminary data.</text>
</comment>
<dbReference type="Proteomes" id="UP001321018">
    <property type="component" value="Unassembled WGS sequence"/>
</dbReference>
<dbReference type="InterPro" id="IPR050114">
    <property type="entry name" value="UPF0173_UPF0282_UlaG_hydrolase"/>
</dbReference>
<evidence type="ECO:0000313" key="1">
    <source>
        <dbReference type="EMBL" id="MCU4742822.1"/>
    </source>
</evidence>
<dbReference type="Pfam" id="PF13483">
    <property type="entry name" value="Lactamase_B_3"/>
    <property type="match status" value="1"/>
</dbReference>
<dbReference type="RefSeq" id="WP_338004639.1">
    <property type="nucleotide sequence ID" value="NZ_JAOPKA010000011.1"/>
</dbReference>
<evidence type="ECO:0000313" key="2">
    <source>
        <dbReference type="Proteomes" id="UP001321018"/>
    </source>
</evidence>